<comment type="similarity">
    <text evidence="9">In the C-terminal section; belongs to the helicase family. RecG subfamily.</text>
</comment>
<protein>
    <recommendedName>
        <fullName evidence="9">Transcription-repair-coupling factor</fullName>
        <shortName evidence="9">TRCF</shortName>
        <ecNumber evidence="9">3.6.4.-</ecNumber>
    </recommendedName>
</protein>
<dbReference type="EMBL" id="JAGINP010000034">
    <property type="protein sequence ID" value="MBP2296755.1"/>
    <property type="molecule type" value="Genomic_DNA"/>
</dbReference>
<evidence type="ECO:0000256" key="1">
    <source>
        <dbReference type="ARBA" id="ARBA00022490"/>
    </source>
</evidence>
<keyword evidence="8 9" id="KW-0234">DNA repair</keyword>
<evidence type="ECO:0000259" key="10">
    <source>
        <dbReference type="PROSITE" id="PS51192"/>
    </source>
</evidence>
<dbReference type="Pfam" id="PF00270">
    <property type="entry name" value="DEAD"/>
    <property type="match status" value="1"/>
</dbReference>
<evidence type="ECO:0000256" key="5">
    <source>
        <dbReference type="ARBA" id="ARBA00022806"/>
    </source>
</evidence>
<dbReference type="PROSITE" id="PS51192">
    <property type="entry name" value="HELICASE_ATP_BIND_1"/>
    <property type="match status" value="1"/>
</dbReference>
<evidence type="ECO:0000256" key="6">
    <source>
        <dbReference type="ARBA" id="ARBA00022840"/>
    </source>
</evidence>
<organism evidence="12 13">
    <name type="scientific">Azospirillum rugosum</name>
    <dbReference type="NCBI Taxonomy" id="416170"/>
    <lineage>
        <taxon>Bacteria</taxon>
        <taxon>Pseudomonadati</taxon>
        <taxon>Pseudomonadota</taxon>
        <taxon>Alphaproteobacteria</taxon>
        <taxon>Rhodospirillales</taxon>
        <taxon>Azospirillaceae</taxon>
        <taxon>Azospirillum</taxon>
    </lineage>
</organism>
<dbReference type="Gene3D" id="2.40.10.170">
    <property type="match status" value="1"/>
</dbReference>
<keyword evidence="1 9" id="KW-0963">Cytoplasm</keyword>
<evidence type="ECO:0000313" key="13">
    <source>
        <dbReference type="Proteomes" id="UP000781958"/>
    </source>
</evidence>
<keyword evidence="3 9" id="KW-0227">DNA damage</keyword>
<dbReference type="SMART" id="SM00490">
    <property type="entry name" value="HELICc"/>
    <property type="match status" value="1"/>
</dbReference>
<evidence type="ECO:0000313" key="12">
    <source>
        <dbReference type="EMBL" id="MBP2296755.1"/>
    </source>
</evidence>
<sequence>MNLPEGVTDSGRRVLHGVPDGYDAWVLADLARRSPVGIVLHIAEDSRRMERLSRNLRRVATDAEILTFPAWDTLPYDRASPSACVAGRRIATLARLGQPATGPRIVVTSVGGLLRRLPPADALSDGALRLAADRPTDPESLRGWLFRNGYGPAAEARDPGDVLFGDDEILVADPSRPEPLCIPLPDARVDAELRPLSEVPLTEATMARFSTAYLAVFGAEAEGDALFQAVRAGRRYAGMEQWLPLFFPNTDSLFDRLPNAILSMDEGTEAMRDARLEQARHAFESRQRQMAASEKAGLPAYRPLPPEDVFLDTAAWEDGLAERAVVVLSGGEGSPDAGGRPLTLTGDDEEERVAALRAERRRVLIAVDDPGRRKGFARHLRREGVDAAVAEDATEEDAVAVVALDLDAGFQAPGLAVVTAAEVLGEVVARPSRRRSRRLVDDLQAEATELAPGNLVVHLDHGIGLTDGLETLEATGAPHDCLRVLYRDEAKTYVPVEHLDQVWPFGAASGAAPLDRLGGSVWAQRRESVAESLRVAAATLVRTQAERAMARTDPIRAERRAYTRFADRFPHEETPDQQTAIDAVLGDLASSRLMDRLVCADVGFGKTEVALRAAFAVAMAGRQVAVVAPTTPLSHQHLEEFRERFAGFGVTIAELARNVSPSEAKAVKEGLKSGDIRIVIGTHALLSPGVAFADLGLLVVDEEQRLGVKQKERLKAMATGTHVLTLTATPIPRTLQLAMAGLRDLSVIATPPLRRRPVRTEFIPFDLDVVAEALRAERTRGGQAFYVCPRIDDLEEVRARLTAMVPEFRVIEAHGKMKPDALDDAMTAFADGAGDLLLATNIVETGLNIPNANTLIVHRADRFGLAQLHQLRGRVGRAAVQGRCWLTVEDGEELSEAARTRLQVLTRLDRPGAGFELAARDLGLRGAGDLLGEEQSGNLRDVGADLFQEMLRQAVEAAHAGRPVPTIIPPRVTLGQPVLIPDDYIRDSNLRLAVYRRLATLDDPEEREGFAAVIADRFGPLPETLETLMELGALKCLSREAGVAALDIGPNGALFAFADDTMPDADALDRLVERRAGLKRRPDGRLVLAAGDRGDEAFRRAVRRLLRDLVRLRDAPQAPSVSVADSVKPQVARAARM</sequence>
<comment type="function">
    <text evidence="9">Couples transcription and DNA repair by recognizing RNA polymerase (RNAP) stalled at DNA lesions. Mediates ATP-dependent release of RNAP and its truncated transcript from the DNA, and recruitment of nucleotide excision repair machinery to the damaged site.</text>
</comment>
<dbReference type="SMART" id="SM00982">
    <property type="entry name" value="TRCF"/>
    <property type="match status" value="1"/>
</dbReference>
<evidence type="ECO:0000256" key="2">
    <source>
        <dbReference type="ARBA" id="ARBA00022741"/>
    </source>
</evidence>
<dbReference type="SUPFAM" id="SSF141259">
    <property type="entry name" value="CarD-like"/>
    <property type="match status" value="1"/>
</dbReference>
<dbReference type="InterPro" id="IPR036101">
    <property type="entry name" value="CarD-like/TRCF_RID_sf"/>
</dbReference>
<evidence type="ECO:0000256" key="3">
    <source>
        <dbReference type="ARBA" id="ARBA00022763"/>
    </source>
</evidence>
<dbReference type="HAMAP" id="MF_00969">
    <property type="entry name" value="TRCF"/>
    <property type="match status" value="1"/>
</dbReference>
<dbReference type="Gene3D" id="3.40.50.11180">
    <property type="match status" value="2"/>
</dbReference>
<dbReference type="Pfam" id="PF02559">
    <property type="entry name" value="CarD_TRCF_RID"/>
    <property type="match status" value="1"/>
</dbReference>
<dbReference type="InterPro" id="IPR014001">
    <property type="entry name" value="Helicase_ATP-bd"/>
</dbReference>
<comment type="subcellular location">
    <subcellularLocation>
        <location evidence="9">Cytoplasm</location>
    </subcellularLocation>
</comment>
<dbReference type="InterPro" id="IPR005118">
    <property type="entry name" value="TRCF_C"/>
</dbReference>
<dbReference type="SUPFAM" id="SSF143517">
    <property type="entry name" value="TRCF domain-like"/>
    <property type="match status" value="1"/>
</dbReference>
<keyword evidence="7 9" id="KW-0238">DNA-binding</keyword>
<evidence type="ECO:0000256" key="9">
    <source>
        <dbReference type="HAMAP-Rule" id="MF_00969"/>
    </source>
</evidence>
<dbReference type="SMART" id="SM01058">
    <property type="entry name" value="CarD_TRCF"/>
    <property type="match status" value="1"/>
</dbReference>
<keyword evidence="13" id="KW-1185">Reference proteome</keyword>
<evidence type="ECO:0000256" key="4">
    <source>
        <dbReference type="ARBA" id="ARBA00022801"/>
    </source>
</evidence>
<dbReference type="EC" id="3.6.4.-" evidence="9"/>
<dbReference type="Pfam" id="PF03461">
    <property type="entry name" value="TRCF"/>
    <property type="match status" value="1"/>
</dbReference>
<dbReference type="InterPro" id="IPR003711">
    <property type="entry name" value="CarD-like/TRCF_RID"/>
</dbReference>
<feature type="domain" description="Helicase ATP-binding" evidence="10">
    <location>
        <begin position="587"/>
        <end position="748"/>
    </location>
</feature>
<dbReference type="GO" id="GO:0016787">
    <property type="term" value="F:hydrolase activity"/>
    <property type="evidence" value="ECO:0007669"/>
    <property type="project" value="UniProtKB-KW"/>
</dbReference>
<name>A0ABS4SZD8_9PROT</name>
<dbReference type="InterPro" id="IPR004576">
    <property type="entry name" value="Mfd"/>
</dbReference>
<dbReference type="Pfam" id="PF00271">
    <property type="entry name" value="Helicase_C"/>
    <property type="match status" value="1"/>
</dbReference>
<dbReference type="InterPro" id="IPR037235">
    <property type="entry name" value="TRCF-like_C_D7"/>
</dbReference>
<dbReference type="Gene3D" id="3.90.1150.50">
    <property type="entry name" value="Transcription-repair-coupling factor, D7 domain"/>
    <property type="match status" value="1"/>
</dbReference>
<dbReference type="GO" id="GO:0004386">
    <property type="term" value="F:helicase activity"/>
    <property type="evidence" value="ECO:0007669"/>
    <property type="project" value="UniProtKB-KW"/>
</dbReference>
<dbReference type="Gene3D" id="3.40.50.300">
    <property type="entry name" value="P-loop containing nucleotide triphosphate hydrolases"/>
    <property type="match status" value="2"/>
</dbReference>
<dbReference type="InterPro" id="IPR011545">
    <property type="entry name" value="DEAD/DEAH_box_helicase_dom"/>
</dbReference>
<keyword evidence="4 9" id="KW-0378">Hydrolase</keyword>
<dbReference type="PROSITE" id="PS51194">
    <property type="entry name" value="HELICASE_CTER"/>
    <property type="match status" value="1"/>
</dbReference>
<accession>A0ABS4SZD8</accession>
<dbReference type="InterPro" id="IPR027417">
    <property type="entry name" value="P-loop_NTPase"/>
</dbReference>
<feature type="domain" description="Helicase C-terminal" evidence="11">
    <location>
        <begin position="766"/>
        <end position="923"/>
    </location>
</feature>
<reference evidence="12 13" key="1">
    <citation type="submission" date="2021-03" db="EMBL/GenBank/DDBJ databases">
        <title>Genomic Encyclopedia of Type Strains, Phase III (KMG-III): the genomes of soil and plant-associated and newly described type strains.</title>
        <authorList>
            <person name="Whitman W."/>
        </authorList>
    </citation>
    <scope>NUCLEOTIDE SEQUENCE [LARGE SCALE GENOMIC DNA]</scope>
    <source>
        <strain evidence="12 13">IMMIB AFH-6</strain>
    </source>
</reference>
<comment type="similarity">
    <text evidence="9">In the N-terminal section; belongs to the UvrB family.</text>
</comment>
<dbReference type="Proteomes" id="UP000781958">
    <property type="component" value="Unassembled WGS sequence"/>
</dbReference>
<dbReference type="SUPFAM" id="SSF52540">
    <property type="entry name" value="P-loop containing nucleoside triphosphate hydrolases"/>
    <property type="match status" value="3"/>
</dbReference>
<keyword evidence="5 12" id="KW-0347">Helicase</keyword>
<proteinExistence type="inferred from homology"/>
<evidence type="ECO:0000256" key="8">
    <source>
        <dbReference type="ARBA" id="ARBA00023204"/>
    </source>
</evidence>
<dbReference type="InterPro" id="IPR047112">
    <property type="entry name" value="RecG/Mfd"/>
</dbReference>
<dbReference type="InterPro" id="IPR001650">
    <property type="entry name" value="Helicase_C-like"/>
</dbReference>
<dbReference type="PANTHER" id="PTHR47964:SF1">
    <property type="entry name" value="ATP-DEPENDENT DNA HELICASE HOMOLOG RECG, CHLOROPLASTIC"/>
    <property type="match status" value="1"/>
</dbReference>
<dbReference type="PANTHER" id="PTHR47964">
    <property type="entry name" value="ATP-DEPENDENT DNA HELICASE HOMOLOG RECG, CHLOROPLASTIC"/>
    <property type="match status" value="1"/>
</dbReference>
<keyword evidence="6 9" id="KW-0067">ATP-binding</keyword>
<dbReference type="CDD" id="cd17991">
    <property type="entry name" value="DEXHc_TRCF"/>
    <property type="match status" value="1"/>
</dbReference>
<evidence type="ECO:0000259" key="11">
    <source>
        <dbReference type="PROSITE" id="PS51194"/>
    </source>
</evidence>
<dbReference type="SMART" id="SM00487">
    <property type="entry name" value="DEXDc"/>
    <property type="match status" value="1"/>
</dbReference>
<evidence type="ECO:0000256" key="7">
    <source>
        <dbReference type="ARBA" id="ARBA00023125"/>
    </source>
</evidence>
<dbReference type="RefSeq" id="WP_209772279.1">
    <property type="nucleotide sequence ID" value="NZ_JAGINP010000034.1"/>
</dbReference>
<comment type="caution">
    <text evidence="12">The sequence shown here is derived from an EMBL/GenBank/DDBJ whole genome shotgun (WGS) entry which is preliminary data.</text>
</comment>
<gene>
    <name evidence="9" type="primary">mfd</name>
    <name evidence="12" type="ORF">J2851_006573</name>
</gene>
<keyword evidence="2 9" id="KW-0547">Nucleotide-binding</keyword>